<keyword evidence="1" id="KW-0472">Membrane</keyword>
<dbReference type="Pfam" id="PF00771">
    <property type="entry name" value="FHIPEP"/>
    <property type="match status" value="1"/>
</dbReference>
<dbReference type="EMBL" id="DRNH01000257">
    <property type="protein sequence ID" value="HFB54032.1"/>
    <property type="molecule type" value="Genomic_DNA"/>
</dbReference>
<accession>A0A7C3G718</accession>
<organism evidence="2">
    <name type="scientific">Sulfurimonas autotrophica</name>
    <dbReference type="NCBI Taxonomy" id="202747"/>
    <lineage>
        <taxon>Bacteria</taxon>
        <taxon>Pseudomonadati</taxon>
        <taxon>Campylobacterota</taxon>
        <taxon>Epsilonproteobacteria</taxon>
        <taxon>Campylobacterales</taxon>
        <taxon>Sulfurimonadaceae</taxon>
        <taxon>Sulfurimonas</taxon>
    </lineage>
</organism>
<keyword evidence="2" id="KW-0282">Flagellum</keyword>
<comment type="caution">
    <text evidence="2">The sequence shown here is derived from an EMBL/GenBank/DDBJ whole genome shotgun (WGS) entry which is preliminary data.</text>
</comment>
<keyword evidence="2" id="KW-0969">Cilium</keyword>
<reference evidence="2" key="1">
    <citation type="journal article" date="2020" name="mSystems">
        <title>Genome- and Community-Level Interaction Insights into Carbon Utilization and Element Cycling Functions of Hydrothermarchaeota in Hydrothermal Sediment.</title>
        <authorList>
            <person name="Zhou Z."/>
            <person name="Liu Y."/>
            <person name="Xu W."/>
            <person name="Pan J."/>
            <person name="Luo Z.H."/>
            <person name="Li M."/>
        </authorList>
    </citation>
    <scope>NUCLEOTIDE SEQUENCE [LARGE SCALE GENOMIC DNA]</scope>
    <source>
        <strain evidence="2">HyVt-507</strain>
    </source>
</reference>
<dbReference type="AlphaFoldDB" id="A0A7C3G718"/>
<sequence>MAKKRLTARQQVGTGLNFLIGQRDLSVVIFVMAILAIIIVPLPSSILDVLLTVSIAVAVLILLISLYVPKPTDLTTFPTLILILTLYRLSLNIATTRMILSKGNEGPEAVSDIITSFGDFVVGGNYVIGIIVFSILVLINFMVITKGSTRVAEVAARFVLDSMPGKQMAVDADLNAGLIDDAEAKARRAEILQDANFYGAMDGSSKFVKGDAVAGIIITLINIIGGFLIGVFQYDMSVADSASTFTLLTIGDGLVSQIPALIVSTATGIMITRSSSDGDNFAQGTITQMVGNAKTMMIVGFIMVLFALVPGLPTASMAFVGLLFALLGWSIYKYEKGELSILDVENALGIKTKEQIEAEKEKNRPVKSNEEIAKEEESALEDILKVEMLELTLGYQLIKLADASQGGDLLERIRSMRRKIASDYGFLMPQVRIRDNLHLKPNQYQVLLKG</sequence>
<dbReference type="InterPro" id="IPR042194">
    <property type="entry name" value="FHIPEP_1"/>
</dbReference>
<feature type="transmembrane region" description="Helical" evidence="1">
    <location>
        <begin position="254"/>
        <end position="272"/>
    </location>
</feature>
<dbReference type="GO" id="GO:0009306">
    <property type="term" value="P:protein secretion"/>
    <property type="evidence" value="ECO:0007669"/>
    <property type="project" value="InterPro"/>
</dbReference>
<feature type="transmembrane region" description="Helical" evidence="1">
    <location>
        <begin position="25"/>
        <end position="43"/>
    </location>
</feature>
<feature type="transmembrane region" description="Helical" evidence="1">
    <location>
        <begin position="293"/>
        <end position="309"/>
    </location>
</feature>
<feature type="transmembrane region" description="Helical" evidence="1">
    <location>
        <begin position="120"/>
        <end position="143"/>
    </location>
</feature>
<proteinExistence type="predicted"/>
<keyword evidence="1" id="KW-1133">Transmembrane helix</keyword>
<dbReference type="GO" id="GO:0044780">
    <property type="term" value="P:bacterial-type flagellum assembly"/>
    <property type="evidence" value="ECO:0007669"/>
    <property type="project" value="TreeGrafter"/>
</dbReference>
<gene>
    <name evidence="2" type="primary">flhA</name>
    <name evidence="2" type="ORF">ENJ67_04800</name>
</gene>
<keyword evidence="1" id="KW-0812">Transmembrane</keyword>
<feature type="non-terminal residue" evidence="2">
    <location>
        <position position="450"/>
    </location>
</feature>
<feature type="transmembrane region" description="Helical" evidence="1">
    <location>
        <begin position="80"/>
        <end position="100"/>
    </location>
</feature>
<feature type="transmembrane region" description="Helical" evidence="1">
    <location>
        <begin position="212"/>
        <end position="234"/>
    </location>
</feature>
<keyword evidence="2" id="KW-0966">Cell projection</keyword>
<dbReference type="InterPro" id="IPR001712">
    <property type="entry name" value="T3SS_FHIPEP"/>
</dbReference>
<feature type="transmembrane region" description="Helical" evidence="1">
    <location>
        <begin position="49"/>
        <end position="68"/>
    </location>
</feature>
<name>A0A7C3G718_9BACT</name>
<dbReference type="PANTHER" id="PTHR30161:SF1">
    <property type="entry name" value="FLAGELLAR BIOSYNTHESIS PROTEIN FLHA-RELATED"/>
    <property type="match status" value="1"/>
</dbReference>
<evidence type="ECO:0000313" key="2">
    <source>
        <dbReference type="EMBL" id="HFB54032.1"/>
    </source>
</evidence>
<dbReference type="PANTHER" id="PTHR30161">
    <property type="entry name" value="FLAGELLAR EXPORT PROTEIN, MEMBRANE FLHA SUBUNIT-RELATED"/>
    <property type="match status" value="1"/>
</dbReference>
<dbReference type="Gene3D" id="3.40.30.60">
    <property type="entry name" value="FHIPEP family, domain 1"/>
    <property type="match status" value="1"/>
</dbReference>
<dbReference type="PRINTS" id="PR00949">
    <property type="entry name" value="TYPE3IMAPROT"/>
</dbReference>
<dbReference type="GO" id="GO:0005886">
    <property type="term" value="C:plasma membrane"/>
    <property type="evidence" value="ECO:0007669"/>
    <property type="project" value="TreeGrafter"/>
</dbReference>
<dbReference type="Proteomes" id="UP000886390">
    <property type="component" value="Unassembled WGS sequence"/>
</dbReference>
<evidence type="ECO:0000256" key="1">
    <source>
        <dbReference type="SAM" id="Phobius"/>
    </source>
</evidence>
<protein>
    <submittedName>
        <fullName evidence="2">Flagellar type III secretion system protein FlhA</fullName>
    </submittedName>
</protein>